<reference evidence="1" key="1">
    <citation type="submission" date="2014-11" db="EMBL/GenBank/DDBJ databases">
        <authorList>
            <person name="Amaro Gonzalez C."/>
        </authorList>
    </citation>
    <scope>NUCLEOTIDE SEQUENCE</scope>
</reference>
<accession>A0A0E9XEL9</accession>
<proteinExistence type="predicted"/>
<name>A0A0E9XEL9_ANGAN</name>
<sequence length="32" mass="3818">MEIPSTEFRKRKLVGSNVFLFQTVSWRDFVSL</sequence>
<evidence type="ECO:0000313" key="1">
    <source>
        <dbReference type="EMBL" id="JAI00139.1"/>
    </source>
</evidence>
<organism evidence="1">
    <name type="scientific">Anguilla anguilla</name>
    <name type="common">European freshwater eel</name>
    <name type="synonym">Muraena anguilla</name>
    <dbReference type="NCBI Taxonomy" id="7936"/>
    <lineage>
        <taxon>Eukaryota</taxon>
        <taxon>Metazoa</taxon>
        <taxon>Chordata</taxon>
        <taxon>Craniata</taxon>
        <taxon>Vertebrata</taxon>
        <taxon>Euteleostomi</taxon>
        <taxon>Actinopterygii</taxon>
        <taxon>Neopterygii</taxon>
        <taxon>Teleostei</taxon>
        <taxon>Anguilliformes</taxon>
        <taxon>Anguillidae</taxon>
        <taxon>Anguilla</taxon>
    </lineage>
</organism>
<protein>
    <submittedName>
        <fullName evidence="1">Uncharacterized protein</fullName>
    </submittedName>
</protein>
<reference evidence="1" key="2">
    <citation type="journal article" date="2015" name="Fish Shellfish Immunol.">
        <title>Early steps in the European eel (Anguilla anguilla)-Vibrio vulnificus interaction in the gills: Role of the RtxA13 toxin.</title>
        <authorList>
            <person name="Callol A."/>
            <person name="Pajuelo D."/>
            <person name="Ebbesson L."/>
            <person name="Teles M."/>
            <person name="MacKenzie S."/>
            <person name="Amaro C."/>
        </authorList>
    </citation>
    <scope>NUCLEOTIDE SEQUENCE</scope>
</reference>
<dbReference type="AlphaFoldDB" id="A0A0E9XEL9"/>
<dbReference type="EMBL" id="GBXM01008439">
    <property type="protein sequence ID" value="JAI00139.1"/>
    <property type="molecule type" value="Transcribed_RNA"/>
</dbReference>